<evidence type="ECO:0000256" key="11">
    <source>
        <dbReference type="ARBA" id="ARBA00023277"/>
    </source>
</evidence>
<reference evidence="17" key="1">
    <citation type="submission" date="2020-10" db="EMBL/GenBank/DDBJ databases">
        <title>High-Quality Genome Resource of Clonostachys rosea strain S41 by Oxford Nanopore Long-Read Sequencing.</title>
        <authorList>
            <person name="Wang H."/>
        </authorList>
    </citation>
    <scope>NUCLEOTIDE SEQUENCE</scope>
    <source>
        <strain evidence="17">S41</strain>
    </source>
</reference>
<dbReference type="GO" id="GO:0030245">
    <property type="term" value="P:cellulose catabolic process"/>
    <property type="evidence" value="ECO:0007669"/>
    <property type="project" value="UniProtKB-KW"/>
</dbReference>
<evidence type="ECO:0000256" key="5">
    <source>
        <dbReference type="ARBA" id="ARBA00022729"/>
    </source>
</evidence>
<comment type="catalytic activity">
    <reaction evidence="14">
        <text>[(1-&gt;4)-beta-D-glucosyl]n+m + reduced acceptor + O2 = 4-dehydro-beta-D-glucosyl-[(1-&gt;4)-beta-D-glucosyl]n-1 + [(1-&gt;4)-beta-D-glucosyl]m + acceptor + H2O.</text>
        <dbReference type="EC" id="1.14.99.56"/>
    </reaction>
</comment>
<dbReference type="InterPro" id="IPR049892">
    <property type="entry name" value="AA9"/>
</dbReference>
<evidence type="ECO:0000256" key="6">
    <source>
        <dbReference type="ARBA" id="ARBA00023001"/>
    </source>
</evidence>
<evidence type="ECO:0000256" key="13">
    <source>
        <dbReference type="ARBA" id="ARBA00044502"/>
    </source>
</evidence>
<gene>
    <name evidence="17" type="ORF">IM811_014410</name>
</gene>
<comment type="similarity">
    <text evidence="13">Belongs to the polysaccharide monooxygenase AA9 family.</text>
</comment>
<dbReference type="GO" id="GO:0004497">
    <property type="term" value="F:monooxygenase activity"/>
    <property type="evidence" value="ECO:0007669"/>
    <property type="project" value="UniProtKB-KW"/>
</dbReference>
<evidence type="ECO:0000256" key="9">
    <source>
        <dbReference type="ARBA" id="ARBA00023033"/>
    </source>
</evidence>
<evidence type="ECO:0000256" key="10">
    <source>
        <dbReference type="ARBA" id="ARBA00023157"/>
    </source>
</evidence>
<comment type="subcellular location">
    <subcellularLocation>
        <location evidence="2">Secreted</location>
    </subcellularLocation>
</comment>
<keyword evidence="7" id="KW-0560">Oxidoreductase</keyword>
<evidence type="ECO:0000256" key="15">
    <source>
        <dbReference type="ARBA" id="ARBA00047174"/>
    </source>
</evidence>
<dbReference type="EC" id="1.14.99.56" evidence="15"/>
<dbReference type="Gene3D" id="2.70.50.70">
    <property type="match status" value="1"/>
</dbReference>
<dbReference type="Pfam" id="PF03443">
    <property type="entry name" value="AA9"/>
    <property type="match status" value="1"/>
</dbReference>
<evidence type="ECO:0000313" key="18">
    <source>
        <dbReference type="Proteomes" id="UP000616885"/>
    </source>
</evidence>
<name>A0A8H7TML2_BIOOC</name>
<keyword evidence="10" id="KW-1015">Disulfide bond</keyword>
<evidence type="ECO:0000256" key="14">
    <source>
        <dbReference type="ARBA" id="ARBA00045077"/>
    </source>
</evidence>
<keyword evidence="5" id="KW-0732">Signal</keyword>
<dbReference type="AlphaFoldDB" id="A0A8H7TML2"/>
<dbReference type="GO" id="GO:0005576">
    <property type="term" value="C:extracellular region"/>
    <property type="evidence" value="ECO:0007669"/>
    <property type="project" value="UniProtKB-SubCell"/>
</dbReference>
<keyword evidence="12" id="KW-0624">Polysaccharide degradation</keyword>
<evidence type="ECO:0000256" key="4">
    <source>
        <dbReference type="ARBA" id="ARBA00022723"/>
    </source>
</evidence>
<keyword evidence="3" id="KW-0964">Secreted</keyword>
<organism evidence="17 18">
    <name type="scientific">Bionectria ochroleuca</name>
    <name type="common">Gliocladium roseum</name>
    <dbReference type="NCBI Taxonomy" id="29856"/>
    <lineage>
        <taxon>Eukaryota</taxon>
        <taxon>Fungi</taxon>
        <taxon>Dikarya</taxon>
        <taxon>Ascomycota</taxon>
        <taxon>Pezizomycotina</taxon>
        <taxon>Sordariomycetes</taxon>
        <taxon>Hypocreomycetidae</taxon>
        <taxon>Hypocreales</taxon>
        <taxon>Bionectriaceae</taxon>
        <taxon>Clonostachys</taxon>
    </lineage>
</organism>
<keyword evidence="4" id="KW-0479">Metal-binding</keyword>
<protein>
    <recommendedName>
        <fullName evidence="15">lytic cellulose monooxygenase (C4-dehydrogenating)</fullName>
        <ecNumber evidence="15">1.14.99.56</ecNumber>
    </recommendedName>
</protein>
<comment type="cofactor">
    <cofactor evidence="1">
        <name>Cu(2+)</name>
        <dbReference type="ChEBI" id="CHEBI:29036"/>
    </cofactor>
</comment>
<dbReference type="PANTHER" id="PTHR33353:SF10">
    <property type="entry name" value="ENDO-BETA-1,4-GLUCANASE D"/>
    <property type="match status" value="1"/>
</dbReference>
<dbReference type="Proteomes" id="UP000616885">
    <property type="component" value="Unassembled WGS sequence"/>
</dbReference>
<dbReference type="GO" id="GO:0046872">
    <property type="term" value="F:metal ion binding"/>
    <property type="evidence" value="ECO:0007669"/>
    <property type="project" value="UniProtKB-KW"/>
</dbReference>
<evidence type="ECO:0000313" key="17">
    <source>
        <dbReference type="EMBL" id="KAF9752616.1"/>
    </source>
</evidence>
<keyword evidence="11" id="KW-0119">Carbohydrate metabolism</keyword>
<evidence type="ECO:0000256" key="7">
    <source>
        <dbReference type="ARBA" id="ARBA00023002"/>
    </source>
</evidence>
<sequence length="273" mass="29706">MFSLRGVGYQTAFLLGLLLSHFTVVTSHYGFPVVLINGVVSKWWEFVRPTALNAAGYQWFPDFSWDSEPMICGWGATKTGNQTGTAKIEAGSVIGFRAFASNYKQGYVPVREFDPAMDGVGHLGPGQAYMSKAPGAIEDYEGDGDWFKIGTSGASDGMHWDSDHQPEVDLKALSINAVVMNFTIPASTPPGLYLVRVEHFNISPYFNQTQMYVNCAQVEVTGSGDGTPGPTVKLPGYDPADPGIWLPQAMYNPYKPSDLLKAYKGPGPEIWTG</sequence>
<evidence type="ECO:0000256" key="1">
    <source>
        <dbReference type="ARBA" id="ARBA00001973"/>
    </source>
</evidence>
<evidence type="ECO:0000259" key="16">
    <source>
        <dbReference type="Pfam" id="PF03443"/>
    </source>
</evidence>
<evidence type="ECO:0000256" key="12">
    <source>
        <dbReference type="ARBA" id="ARBA00023326"/>
    </source>
</evidence>
<evidence type="ECO:0000256" key="2">
    <source>
        <dbReference type="ARBA" id="ARBA00004613"/>
    </source>
</evidence>
<keyword evidence="9" id="KW-0503">Monooxygenase</keyword>
<feature type="domain" description="Auxiliary Activity family 9 catalytic" evidence="16">
    <location>
        <begin position="28"/>
        <end position="246"/>
    </location>
</feature>
<evidence type="ECO:0000256" key="8">
    <source>
        <dbReference type="ARBA" id="ARBA00023008"/>
    </source>
</evidence>
<keyword evidence="6" id="KW-0136">Cellulose degradation</keyword>
<dbReference type="InterPro" id="IPR005103">
    <property type="entry name" value="AA9_LPMO"/>
</dbReference>
<dbReference type="PANTHER" id="PTHR33353">
    <property type="entry name" value="PUTATIVE (AFU_ORTHOLOGUE AFUA_1G12560)-RELATED"/>
    <property type="match status" value="1"/>
</dbReference>
<accession>A0A8H7TML2</accession>
<proteinExistence type="inferred from homology"/>
<comment type="caution">
    <text evidence="17">The sequence shown here is derived from an EMBL/GenBank/DDBJ whole genome shotgun (WGS) entry which is preliminary data.</text>
</comment>
<keyword evidence="8" id="KW-0186">Copper</keyword>
<dbReference type="EMBL" id="JADCTT010000005">
    <property type="protein sequence ID" value="KAF9752616.1"/>
    <property type="molecule type" value="Genomic_DNA"/>
</dbReference>
<evidence type="ECO:0000256" key="3">
    <source>
        <dbReference type="ARBA" id="ARBA00022525"/>
    </source>
</evidence>